<proteinExistence type="predicted"/>
<dbReference type="RefSeq" id="WP_343982484.1">
    <property type="nucleotide sequence ID" value="NZ_BAAAJG010000015.1"/>
</dbReference>
<dbReference type="EMBL" id="JBHUCP010000045">
    <property type="protein sequence ID" value="MFD1534795.1"/>
    <property type="molecule type" value="Genomic_DNA"/>
</dbReference>
<accession>A0ABW4FXL9</accession>
<protein>
    <submittedName>
        <fullName evidence="1">Uncharacterized protein</fullName>
    </submittedName>
</protein>
<name>A0ABW4FXL9_9PSEU</name>
<organism evidence="1 2">
    <name type="scientific">Pseudonocardia aurantiaca</name>
    <dbReference type="NCBI Taxonomy" id="75290"/>
    <lineage>
        <taxon>Bacteria</taxon>
        <taxon>Bacillati</taxon>
        <taxon>Actinomycetota</taxon>
        <taxon>Actinomycetes</taxon>
        <taxon>Pseudonocardiales</taxon>
        <taxon>Pseudonocardiaceae</taxon>
        <taxon>Pseudonocardia</taxon>
    </lineage>
</organism>
<reference evidence="2" key="1">
    <citation type="journal article" date="2019" name="Int. J. Syst. Evol. Microbiol.">
        <title>The Global Catalogue of Microorganisms (GCM) 10K type strain sequencing project: providing services to taxonomists for standard genome sequencing and annotation.</title>
        <authorList>
            <consortium name="The Broad Institute Genomics Platform"/>
            <consortium name="The Broad Institute Genome Sequencing Center for Infectious Disease"/>
            <person name="Wu L."/>
            <person name="Ma J."/>
        </authorList>
    </citation>
    <scope>NUCLEOTIDE SEQUENCE [LARGE SCALE GENOMIC DNA]</scope>
    <source>
        <strain evidence="2">JCM 12165</strain>
    </source>
</reference>
<comment type="caution">
    <text evidence="1">The sequence shown here is derived from an EMBL/GenBank/DDBJ whole genome shotgun (WGS) entry which is preliminary data.</text>
</comment>
<dbReference type="Proteomes" id="UP001597145">
    <property type="component" value="Unassembled WGS sequence"/>
</dbReference>
<gene>
    <name evidence="1" type="ORF">ACFSCY_35790</name>
</gene>
<keyword evidence="2" id="KW-1185">Reference proteome</keyword>
<sequence length="56" mass="6056">MNAQQLRAAVFNADEPGGTLRTMSMVVAVFRQLRYGGFIDLQFTGKGCSRDSGKSA</sequence>
<evidence type="ECO:0000313" key="2">
    <source>
        <dbReference type="Proteomes" id="UP001597145"/>
    </source>
</evidence>
<evidence type="ECO:0000313" key="1">
    <source>
        <dbReference type="EMBL" id="MFD1534795.1"/>
    </source>
</evidence>